<reference evidence="5" key="1">
    <citation type="journal article" date="2019" name="Int. J. Syst. Evol. Microbiol.">
        <title>The Global Catalogue of Microorganisms (GCM) 10K type strain sequencing project: providing services to taxonomists for standard genome sequencing and annotation.</title>
        <authorList>
            <consortium name="The Broad Institute Genomics Platform"/>
            <consortium name="The Broad Institute Genome Sequencing Center for Infectious Disease"/>
            <person name="Wu L."/>
            <person name="Ma J."/>
        </authorList>
    </citation>
    <scope>NUCLEOTIDE SEQUENCE [LARGE SCALE GENOMIC DNA]</scope>
    <source>
        <strain evidence="5">JCM 16014</strain>
    </source>
</reference>
<feature type="domain" description="MaoC-like" evidence="2">
    <location>
        <begin position="160"/>
        <end position="252"/>
    </location>
</feature>
<gene>
    <name evidence="4" type="ORF">GCM10009839_71190</name>
</gene>
<comment type="caution">
    <text evidence="4">The sequence shown here is derived from an EMBL/GenBank/DDBJ whole genome shotgun (WGS) entry which is preliminary data.</text>
</comment>
<dbReference type="RefSeq" id="WP_344670104.1">
    <property type="nucleotide sequence ID" value="NZ_BAAAQN010000056.1"/>
</dbReference>
<keyword evidence="5" id="KW-1185">Reference proteome</keyword>
<dbReference type="InterPro" id="IPR002539">
    <property type="entry name" value="MaoC-like_dom"/>
</dbReference>
<dbReference type="EMBL" id="BAAAQN010000056">
    <property type="protein sequence ID" value="GAA2053214.1"/>
    <property type="molecule type" value="Genomic_DNA"/>
</dbReference>
<evidence type="ECO:0000259" key="3">
    <source>
        <dbReference type="Pfam" id="PF13452"/>
    </source>
</evidence>
<organism evidence="4 5">
    <name type="scientific">Catenulispora yoronensis</name>
    <dbReference type="NCBI Taxonomy" id="450799"/>
    <lineage>
        <taxon>Bacteria</taxon>
        <taxon>Bacillati</taxon>
        <taxon>Actinomycetota</taxon>
        <taxon>Actinomycetes</taxon>
        <taxon>Catenulisporales</taxon>
        <taxon>Catenulisporaceae</taxon>
        <taxon>Catenulispora</taxon>
    </lineage>
</organism>
<evidence type="ECO:0000256" key="1">
    <source>
        <dbReference type="ARBA" id="ARBA00005254"/>
    </source>
</evidence>
<evidence type="ECO:0000313" key="4">
    <source>
        <dbReference type="EMBL" id="GAA2053214.1"/>
    </source>
</evidence>
<dbReference type="Gene3D" id="3.10.129.10">
    <property type="entry name" value="Hotdog Thioesterase"/>
    <property type="match status" value="1"/>
</dbReference>
<evidence type="ECO:0000313" key="5">
    <source>
        <dbReference type="Proteomes" id="UP001500751"/>
    </source>
</evidence>
<dbReference type="InterPro" id="IPR039569">
    <property type="entry name" value="FAS1-like_DH_region"/>
</dbReference>
<comment type="similarity">
    <text evidence="1">Belongs to the enoyl-CoA hydratase/isomerase family.</text>
</comment>
<proteinExistence type="inferred from homology"/>
<dbReference type="SUPFAM" id="SSF54637">
    <property type="entry name" value="Thioesterase/thiol ester dehydrase-isomerase"/>
    <property type="match status" value="2"/>
</dbReference>
<dbReference type="PANTHER" id="PTHR13078:SF56">
    <property type="entry name" value="PEROXISOMAL MULTIFUNCTIONAL ENZYME TYPE 2"/>
    <property type="match status" value="1"/>
</dbReference>
<protein>
    <submittedName>
        <fullName evidence="4">MaoC/PaaZ C-terminal domain-containing protein</fullName>
    </submittedName>
</protein>
<dbReference type="InterPro" id="IPR029069">
    <property type="entry name" value="HotDog_dom_sf"/>
</dbReference>
<dbReference type="Pfam" id="PF13452">
    <property type="entry name" value="FAS1_DH_region"/>
    <property type="match status" value="1"/>
</dbReference>
<dbReference type="PANTHER" id="PTHR13078">
    <property type="entry name" value="PEROXISOMAL MULTIFUNCTIONAL ENZYME TYPE 2-RELATED"/>
    <property type="match status" value="1"/>
</dbReference>
<sequence length="281" mass="29818">MSFNLEALGVWTEPKHFTVERDRIAAYAAATNDPIAEHAAGELAPPVFAVVPAFESGAEAVLAVAPAELLMMLVHGEQDFVYHRPITAGMELVTRSAPVGVRQTSAGVVVAVKSLTSTADGEPVNEQWMSTFFRGARDQEPAGEQAPGHALPEAVRAGEPAGEAKQHVDADQPVRYAEPSGDHNPIHLDEDFARAVGLPGIINHGLCTMAFASHAVTGVADADPRTLKRLAVRFAKPVRPGRDIATRVWRIEGGGDRAFGFETTSEGDVVVIKDGLAVYGS</sequence>
<dbReference type="Pfam" id="PF01575">
    <property type="entry name" value="MaoC_dehydratas"/>
    <property type="match status" value="1"/>
</dbReference>
<accession>A0ABP5GSY0</accession>
<feature type="domain" description="FAS1-like dehydratase" evidence="3">
    <location>
        <begin position="8"/>
        <end position="126"/>
    </location>
</feature>
<evidence type="ECO:0000259" key="2">
    <source>
        <dbReference type="Pfam" id="PF01575"/>
    </source>
</evidence>
<name>A0ABP5GSY0_9ACTN</name>
<dbReference type="Proteomes" id="UP001500751">
    <property type="component" value="Unassembled WGS sequence"/>
</dbReference>